<reference evidence="1" key="1">
    <citation type="submission" date="2023-03" db="EMBL/GenBank/DDBJ databases">
        <title>Massive genome expansion in bonnet fungi (Mycena s.s.) driven by repeated elements and novel gene families across ecological guilds.</title>
        <authorList>
            <consortium name="Lawrence Berkeley National Laboratory"/>
            <person name="Harder C.B."/>
            <person name="Miyauchi S."/>
            <person name="Viragh M."/>
            <person name="Kuo A."/>
            <person name="Thoen E."/>
            <person name="Andreopoulos B."/>
            <person name="Lu D."/>
            <person name="Skrede I."/>
            <person name="Drula E."/>
            <person name="Henrissat B."/>
            <person name="Morin E."/>
            <person name="Kohler A."/>
            <person name="Barry K."/>
            <person name="LaButti K."/>
            <person name="Morin E."/>
            <person name="Salamov A."/>
            <person name="Lipzen A."/>
            <person name="Mereny Z."/>
            <person name="Hegedus B."/>
            <person name="Baldrian P."/>
            <person name="Stursova M."/>
            <person name="Weitz H."/>
            <person name="Taylor A."/>
            <person name="Grigoriev I.V."/>
            <person name="Nagy L.G."/>
            <person name="Martin F."/>
            <person name="Kauserud H."/>
        </authorList>
    </citation>
    <scope>NUCLEOTIDE SEQUENCE</scope>
    <source>
        <strain evidence="1">9284</strain>
    </source>
</reference>
<keyword evidence="2" id="KW-1185">Reference proteome</keyword>
<sequence length="362" mass="41691">MRVLEDQMSLLRVEKETIEDDLAAVVYPLLTLPNEITSKIFVHYVDDLWRHKPQRLLSVCSAWRKVALSTCWLFNRVTSRHVDQLAAWLPLFGNLPLTLDFTSYYPSLSSEFRLLCQLLSDYSSRWQSLTLNTMGSGVMPVHLAGTFSSLTTLDCTPMSSSTERIPMLHAPRLVELRLDCTRLVDCCDMIEYLTIPALHNLTIHFTPYWNWGMMGPLVARSRCTIRHVELWMDMMDEATLVVDFFDELALSSVRELTICIPTKDMISTLFDALSDNDYLEFLPILEALKIGDVQFQIPLIHIVDMLSVRTQRVTNKDGTMANLKSFKLTFGSLPATTRSCMMNWARRWTKRWKNYATSNPKD</sequence>
<organism evidence="1 2">
    <name type="scientific">Roridomyces roridus</name>
    <dbReference type="NCBI Taxonomy" id="1738132"/>
    <lineage>
        <taxon>Eukaryota</taxon>
        <taxon>Fungi</taxon>
        <taxon>Dikarya</taxon>
        <taxon>Basidiomycota</taxon>
        <taxon>Agaricomycotina</taxon>
        <taxon>Agaricomycetes</taxon>
        <taxon>Agaricomycetidae</taxon>
        <taxon>Agaricales</taxon>
        <taxon>Marasmiineae</taxon>
        <taxon>Mycenaceae</taxon>
        <taxon>Roridomyces</taxon>
    </lineage>
</organism>
<evidence type="ECO:0008006" key="3">
    <source>
        <dbReference type="Google" id="ProtNLM"/>
    </source>
</evidence>
<evidence type="ECO:0000313" key="2">
    <source>
        <dbReference type="Proteomes" id="UP001221142"/>
    </source>
</evidence>
<name>A0AAD7CCI5_9AGAR</name>
<protein>
    <recommendedName>
        <fullName evidence="3">F-box domain-containing protein</fullName>
    </recommendedName>
</protein>
<evidence type="ECO:0000313" key="1">
    <source>
        <dbReference type="EMBL" id="KAJ7644646.1"/>
    </source>
</evidence>
<dbReference type="Proteomes" id="UP001221142">
    <property type="component" value="Unassembled WGS sequence"/>
</dbReference>
<accession>A0AAD7CCI5</accession>
<dbReference type="EMBL" id="JARKIF010000003">
    <property type="protein sequence ID" value="KAJ7644646.1"/>
    <property type="molecule type" value="Genomic_DNA"/>
</dbReference>
<proteinExistence type="predicted"/>
<gene>
    <name evidence="1" type="ORF">FB45DRAFT_1053352</name>
</gene>
<comment type="caution">
    <text evidence="1">The sequence shown here is derived from an EMBL/GenBank/DDBJ whole genome shotgun (WGS) entry which is preliminary data.</text>
</comment>
<dbReference type="AlphaFoldDB" id="A0AAD7CCI5"/>